<organism evidence="1 2">
    <name type="scientific">Racocetra fulgida</name>
    <dbReference type="NCBI Taxonomy" id="60492"/>
    <lineage>
        <taxon>Eukaryota</taxon>
        <taxon>Fungi</taxon>
        <taxon>Fungi incertae sedis</taxon>
        <taxon>Mucoromycota</taxon>
        <taxon>Glomeromycotina</taxon>
        <taxon>Glomeromycetes</taxon>
        <taxon>Diversisporales</taxon>
        <taxon>Gigasporaceae</taxon>
        <taxon>Racocetra</taxon>
    </lineage>
</organism>
<evidence type="ECO:0000313" key="1">
    <source>
        <dbReference type="EMBL" id="CAG8511053.1"/>
    </source>
</evidence>
<reference evidence="1" key="1">
    <citation type="submission" date="2021-06" db="EMBL/GenBank/DDBJ databases">
        <authorList>
            <person name="Kallberg Y."/>
            <person name="Tangrot J."/>
            <person name="Rosling A."/>
        </authorList>
    </citation>
    <scope>NUCLEOTIDE SEQUENCE</scope>
    <source>
        <strain evidence="1">IN212</strain>
    </source>
</reference>
<dbReference type="OrthoDB" id="2400717at2759"/>
<keyword evidence="2" id="KW-1185">Reference proteome</keyword>
<dbReference type="AlphaFoldDB" id="A0A9N8ZY27"/>
<comment type="caution">
    <text evidence="1">The sequence shown here is derived from an EMBL/GenBank/DDBJ whole genome shotgun (WGS) entry which is preliminary data.</text>
</comment>
<accession>A0A9N8ZY27</accession>
<dbReference type="EMBL" id="CAJVPZ010002345">
    <property type="protein sequence ID" value="CAG8511053.1"/>
    <property type="molecule type" value="Genomic_DNA"/>
</dbReference>
<dbReference type="Proteomes" id="UP000789396">
    <property type="component" value="Unassembled WGS sequence"/>
</dbReference>
<evidence type="ECO:0000313" key="2">
    <source>
        <dbReference type="Proteomes" id="UP000789396"/>
    </source>
</evidence>
<gene>
    <name evidence="1" type="ORF">RFULGI_LOCUS2898</name>
</gene>
<proteinExistence type="predicted"/>
<sequence length="56" mass="6125">MSNFTNNSTNQTSQPLLSQHTIAQINSSINDIITHLIDGGNPFTEIQTALCCFLES</sequence>
<protein>
    <submittedName>
        <fullName evidence="1">724_t:CDS:1</fullName>
    </submittedName>
</protein>
<name>A0A9N8ZY27_9GLOM</name>